<reference evidence="7" key="1">
    <citation type="submission" date="2018-12" db="EMBL/GenBank/DDBJ databases">
        <title>Tengunoibacter tsumagoiensis gen. nov., sp. nov., Dictyobacter kobayashii sp. nov., D. alpinus sp. nov., and D. joshuensis sp. nov. and description of Dictyobacteraceae fam. nov. within the order Ktedonobacterales isolated from Tengu-no-mugimeshi.</title>
        <authorList>
            <person name="Wang C.M."/>
            <person name="Zheng Y."/>
            <person name="Sakai Y."/>
            <person name="Toyoda A."/>
            <person name="Minakuchi Y."/>
            <person name="Abe K."/>
            <person name="Yokota A."/>
            <person name="Yabe S."/>
        </authorList>
    </citation>
    <scope>NUCLEOTIDE SEQUENCE [LARGE SCALE GENOMIC DNA]</scope>
    <source>
        <strain evidence="7">Uno16</strain>
    </source>
</reference>
<dbReference type="SMART" id="SM00824">
    <property type="entry name" value="PKS_TE"/>
    <property type="match status" value="1"/>
</dbReference>
<dbReference type="GO" id="GO:0005829">
    <property type="term" value="C:cytosol"/>
    <property type="evidence" value="ECO:0007669"/>
    <property type="project" value="TreeGrafter"/>
</dbReference>
<dbReference type="InterPro" id="IPR020845">
    <property type="entry name" value="AMP-binding_CS"/>
</dbReference>
<dbReference type="InterPro" id="IPR029058">
    <property type="entry name" value="AB_hydrolase_fold"/>
</dbReference>
<evidence type="ECO:0000313" key="7">
    <source>
        <dbReference type="Proteomes" id="UP000287171"/>
    </source>
</evidence>
<dbReference type="GO" id="GO:0008610">
    <property type="term" value="P:lipid biosynthetic process"/>
    <property type="evidence" value="ECO:0007669"/>
    <property type="project" value="UniProtKB-ARBA"/>
</dbReference>
<dbReference type="Pfam" id="PF00668">
    <property type="entry name" value="Condensation"/>
    <property type="match status" value="2"/>
</dbReference>
<dbReference type="FunFam" id="3.40.50.12780:FF:000012">
    <property type="entry name" value="Non-ribosomal peptide synthetase"/>
    <property type="match status" value="1"/>
</dbReference>
<dbReference type="FunFam" id="3.30.300.30:FF:000010">
    <property type="entry name" value="Enterobactin synthetase component F"/>
    <property type="match status" value="1"/>
</dbReference>
<dbReference type="SUPFAM" id="SSF56801">
    <property type="entry name" value="Acetyl-CoA synthetase-like"/>
    <property type="match status" value="1"/>
</dbReference>
<keyword evidence="7" id="KW-1185">Reference proteome</keyword>
<dbReference type="PANTHER" id="PTHR45527:SF1">
    <property type="entry name" value="FATTY ACID SYNTHASE"/>
    <property type="match status" value="1"/>
</dbReference>
<dbReference type="PROSITE" id="PS50075">
    <property type="entry name" value="CARRIER"/>
    <property type="match status" value="1"/>
</dbReference>
<dbReference type="InterPro" id="IPR020802">
    <property type="entry name" value="TesA-like"/>
</dbReference>
<dbReference type="Pfam" id="PF13193">
    <property type="entry name" value="AMP-binding_C"/>
    <property type="match status" value="1"/>
</dbReference>
<dbReference type="FunFam" id="2.30.38.10:FF:000001">
    <property type="entry name" value="Non-ribosomal peptide synthetase PvdI"/>
    <property type="match status" value="1"/>
</dbReference>
<dbReference type="PROSITE" id="PS00455">
    <property type="entry name" value="AMP_BINDING"/>
    <property type="match status" value="1"/>
</dbReference>
<keyword evidence="2" id="KW-0596">Phosphopantetheine</keyword>
<dbReference type="Gene3D" id="3.40.50.1820">
    <property type="entry name" value="alpha/beta hydrolase"/>
    <property type="match status" value="1"/>
</dbReference>
<evidence type="ECO:0000259" key="5">
    <source>
        <dbReference type="PROSITE" id="PS50075"/>
    </source>
</evidence>
<dbReference type="Proteomes" id="UP000287171">
    <property type="component" value="Unassembled WGS sequence"/>
</dbReference>
<dbReference type="GO" id="GO:0047527">
    <property type="term" value="F:2,3-dihydroxybenzoate-serine ligase activity"/>
    <property type="evidence" value="ECO:0007669"/>
    <property type="project" value="TreeGrafter"/>
</dbReference>
<dbReference type="CDD" id="cd12115">
    <property type="entry name" value="A_NRPS_Sfm_like"/>
    <property type="match status" value="1"/>
</dbReference>
<dbReference type="InterPro" id="IPR025110">
    <property type="entry name" value="AMP-bd_C"/>
</dbReference>
<dbReference type="InterPro" id="IPR001242">
    <property type="entry name" value="Condensation_dom"/>
</dbReference>
<dbReference type="GO" id="GO:0031177">
    <property type="term" value="F:phosphopantetheine binding"/>
    <property type="evidence" value="ECO:0007669"/>
    <property type="project" value="InterPro"/>
</dbReference>
<protein>
    <recommendedName>
        <fullName evidence="5">Carrier domain-containing protein</fullName>
    </recommendedName>
</protein>
<dbReference type="InterPro" id="IPR036736">
    <property type="entry name" value="ACP-like_sf"/>
</dbReference>
<evidence type="ECO:0000256" key="3">
    <source>
        <dbReference type="ARBA" id="ARBA00022553"/>
    </source>
</evidence>
<dbReference type="GO" id="GO:0043041">
    <property type="term" value="P:amino acid activation for nonribosomal peptide biosynthetic process"/>
    <property type="evidence" value="ECO:0007669"/>
    <property type="project" value="TreeGrafter"/>
</dbReference>
<dbReference type="InterPro" id="IPR023213">
    <property type="entry name" value="CAT-like_dom_sf"/>
</dbReference>
<dbReference type="SUPFAM" id="SSF52777">
    <property type="entry name" value="CoA-dependent acyltransferases"/>
    <property type="match status" value="3"/>
</dbReference>
<dbReference type="SUPFAM" id="SSF53474">
    <property type="entry name" value="alpha/beta-Hydrolases"/>
    <property type="match status" value="1"/>
</dbReference>
<comment type="caution">
    <text evidence="6">The sequence shown here is derived from an EMBL/GenBank/DDBJ whole genome shotgun (WGS) entry which is preliminary data.</text>
</comment>
<dbReference type="Pfam" id="PF00550">
    <property type="entry name" value="PP-binding"/>
    <property type="match status" value="1"/>
</dbReference>
<dbReference type="GO" id="GO:0009366">
    <property type="term" value="C:enterobactin synthetase complex"/>
    <property type="evidence" value="ECO:0007669"/>
    <property type="project" value="TreeGrafter"/>
</dbReference>
<dbReference type="RefSeq" id="WP_126629599.1">
    <property type="nucleotide sequence ID" value="NZ_BIFT01000002.1"/>
</dbReference>
<dbReference type="NCBIfam" id="TIGR01733">
    <property type="entry name" value="AA-adenyl-dom"/>
    <property type="match status" value="1"/>
</dbReference>
<dbReference type="GO" id="GO:0009239">
    <property type="term" value="P:enterobactin biosynthetic process"/>
    <property type="evidence" value="ECO:0007669"/>
    <property type="project" value="TreeGrafter"/>
</dbReference>
<dbReference type="InterPro" id="IPR009081">
    <property type="entry name" value="PP-bd_ACP"/>
</dbReference>
<feature type="region of interest" description="Disordered" evidence="4">
    <location>
        <begin position="1314"/>
        <end position="1360"/>
    </location>
</feature>
<dbReference type="EMBL" id="BIFT01000002">
    <property type="protein sequence ID" value="GCE29308.1"/>
    <property type="molecule type" value="Genomic_DNA"/>
</dbReference>
<dbReference type="InterPro" id="IPR045851">
    <property type="entry name" value="AMP-bd_C_sf"/>
</dbReference>
<evidence type="ECO:0000256" key="2">
    <source>
        <dbReference type="ARBA" id="ARBA00022450"/>
    </source>
</evidence>
<evidence type="ECO:0000256" key="4">
    <source>
        <dbReference type="SAM" id="MobiDB-lite"/>
    </source>
</evidence>
<dbReference type="Gene3D" id="3.30.559.30">
    <property type="entry name" value="Nonribosomal peptide synthetase, condensation domain"/>
    <property type="match status" value="2"/>
</dbReference>
<dbReference type="FunFam" id="3.40.50.980:FF:000001">
    <property type="entry name" value="Non-ribosomal peptide synthetase"/>
    <property type="match status" value="1"/>
</dbReference>
<dbReference type="Gene3D" id="3.30.300.30">
    <property type="match status" value="1"/>
</dbReference>
<accession>A0A402BD34</accession>
<dbReference type="Gene3D" id="3.30.559.10">
    <property type="entry name" value="Chloramphenicol acetyltransferase-like domain"/>
    <property type="match status" value="2"/>
</dbReference>
<dbReference type="Gene3D" id="3.40.50.980">
    <property type="match status" value="2"/>
</dbReference>
<dbReference type="Gene3D" id="2.30.38.10">
    <property type="entry name" value="Luciferase, Domain 3"/>
    <property type="match status" value="1"/>
</dbReference>
<dbReference type="PANTHER" id="PTHR45527">
    <property type="entry name" value="NONRIBOSOMAL PEPTIDE SYNTHETASE"/>
    <property type="match status" value="1"/>
</dbReference>
<dbReference type="OrthoDB" id="4317020at2"/>
<comment type="cofactor">
    <cofactor evidence="1">
        <name>pantetheine 4'-phosphate</name>
        <dbReference type="ChEBI" id="CHEBI:47942"/>
    </cofactor>
</comment>
<dbReference type="Gene3D" id="1.10.1200.10">
    <property type="entry name" value="ACP-like"/>
    <property type="match status" value="1"/>
</dbReference>
<dbReference type="InterPro" id="IPR001031">
    <property type="entry name" value="Thioesterase"/>
</dbReference>
<dbReference type="Pfam" id="PF00501">
    <property type="entry name" value="AMP-binding"/>
    <property type="match status" value="1"/>
</dbReference>
<sequence>MKSLDTREDILWPHQRESQLTAEQQGRYWKQQLSNLPAALILPADYPPSVQPIFNEASYACPLPSSLVSELKQLGQRQDATFFMVLLSAFQIWLCRHSNHQDDMLIGTPMPDAMTTGEATDPFRNMLILRSSLIGNLTFIKALQHVRDVTIQAYHCQDIPRQQVQDASPLAHALFQLTAEHEGTARHSAEKPATTSNLSMTIINQESEQADHWEVRFHYNTHLFAPNTISRFARRFIRLLTAIVQQPHEQIWQIPLVPEQEYELLARANATRRELAPQHQGKCIHQFIEEQVARTPDAPALVVKEETLSYAQLNSRANQLAHRLRRMGVGPDVLVGLCLPRTAELLIALLAILKAGGAYVPLDPAYPVDRLRFQIQDAQAQLLLTTSTLKELWQEIEVKRLYLDQLDKEEANPDEYTNLACNVHEDNLAYVIYTSGSTGHPKGVCIAHRNTMALIHWSLRMFSLDDLRGMVAGTSICFDLSVFEIFVPWCCGGTVYLVENGLHLPEGAAREQVTLLNMVPSVMAELARTTTIPDSIRVITFCGETLPRPLVERLYKLPGIQRIYNLYGPTEDTTYSTWSLLDPDEHGENVPIGQPLDNSQVYLLDQYKQQVPLGVIGEIYLGGAGVTRGYWQRPELTEQRFLPDAFSKQPQARLYRTGDLARYRADGQLEFLGRIDQQVKIRGYRVELGEIESVLLQHPQIQEGAVVARKPEAENQHTILVAYVVATAPQKQLEEDLQAFLKRFLPDYMLPTFFVFLPALPKTSNGKIDRKSLPDPYVNRESKQPQATQTKYTKALKLSVGKKELLKKLLKKEPEATIMPVGTDTGEELFPLSFSQQRYWIIDQLDPGTPAYNIFFASRITGNLNVEALIQAIHEVVKRHESLRTSFLKVDGVPMQKICPPSNFPVSTVDLRAMSLEQRNLQLRHFLLKDPLINFDISQGLQVHARIVQLEDTVHILMVTLHHIASDGWSIRVFKDELGILYDAFSQGIPSPLADLPIRYVDYVLWQRRRSQAPLWEKQLAYWRQQLSQLSSPLMLPADNPRPTRQTFNGKIYHLSMPPSLISKLQHLGQQEGATLFMTFFAVYQLLLCRLSGQDDILVGTPIASRTKADFEKLVGCFVNTIVFRTNMQGNPTFRTLLQRVRAMALEAYNYQDIPFEQVLYDVRPERDATFAYAPLFQVMFHYQNLSARTGGHLEFTEEALEEIQAIQPSGLIVEALDEKNAAAKFDLSLRISVRETEERPLLLAEFLYNTDLFNESTIVSFAQSFHNLLATVLVQADVNIWDVPFSSTASESLLKHREQQTWQLTTVTNSYTHSSRALPDHTPAPVSDAPETQPHIVPEQTPIQKVARPEKRKKQLTEQNLTQSEIEMKLRQIWGELLQVSEVDADGDFFDLGGNSLVGVLLMSKIQREFQQELPLAVLIQKTTPEQMAKELLRRHWSEEHPTLVTIQANGTRTPFFCVHPIGGEVFCYADLARQLGPEQPLYGLQMSEQARQHGQSIEALASTYIEALQSIQPAGPYMLGGWSMGGVIAFEMARQLTQQGQRIATLLLFDSEVPTAQQFNTNLLIQHFAEDLEGVFSQTPLIDYTQLQDLSLNEQLAQLYTYARLVDSIPPDLELEHLMAMFATYRHNVEAILHYQPQAYAGPATLFLAESSEEQKQEQRVRAWQRMVGQHITTHVSPGNHYSMLKKPDVESLAEHVRQYLTSGYLEL</sequence>
<keyword evidence="3" id="KW-0597">Phosphoprotein</keyword>
<dbReference type="InterPro" id="IPR010071">
    <property type="entry name" value="AA_adenyl_dom"/>
</dbReference>
<dbReference type="SMART" id="SM00823">
    <property type="entry name" value="PKS_PP"/>
    <property type="match status" value="1"/>
</dbReference>
<dbReference type="InterPro" id="IPR020806">
    <property type="entry name" value="PKS_PP-bd"/>
</dbReference>
<feature type="domain" description="Carrier" evidence="5">
    <location>
        <begin position="1362"/>
        <end position="1437"/>
    </location>
</feature>
<dbReference type="Pfam" id="PF00975">
    <property type="entry name" value="Thioesterase"/>
    <property type="match status" value="1"/>
</dbReference>
<evidence type="ECO:0000256" key="1">
    <source>
        <dbReference type="ARBA" id="ARBA00001957"/>
    </source>
</evidence>
<name>A0A402BD34_9CHLR</name>
<dbReference type="CDD" id="cd19531">
    <property type="entry name" value="LCL_NRPS-like"/>
    <property type="match status" value="1"/>
</dbReference>
<dbReference type="SUPFAM" id="SSF47336">
    <property type="entry name" value="ACP-like"/>
    <property type="match status" value="1"/>
</dbReference>
<dbReference type="InterPro" id="IPR000873">
    <property type="entry name" value="AMP-dep_synth/lig_dom"/>
</dbReference>
<evidence type="ECO:0000313" key="6">
    <source>
        <dbReference type="EMBL" id="GCE29308.1"/>
    </source>
</evidence>
<organism evidence="6 7">
    <name type="scientific">Dictyobacter alpinus</name>
    <dbReference type="NCBI Taxonomy" id="2014873"/>
    <lineage>
        <taxon>Bacteria</taxon>
        <taxon>Bacillati</taxon>
        <taxon>Chloroflexota</taxon>
        <taxon>Ktedonobacteria</taxon>
        <taxon>Ktedonobacterales</taxon>
        <taxon>Dictyobacteraceae</taxon>
        <taxon>Dictyobacter</taxon>
    </lineage>
</organism>
<gene>
    <name evidence="6" type="ORF">KDA_47920</name>
</gene>
<proteinExistence type="predicted"/>